<dbReference type="EMBL" id="LR796846">
    <property type="protein sequence ID" value="CAB4169322.1"/>
    <property type="molecule type" value="Genomic_DNA"/>
</dbReference>
<dbReference type="EMBL" id="LR797365">
    <property type="protein sequence ID" value="CAB4211028.1"/>
    <property type="molecule type" value="Genomic_DNA"/>
</dbReference>
<evidence type="ECO:0000313" key="8">
    <source>
        <dbReference type="EMBL" id="CAB5226926.1"/>
    </source>
</evidence>
<evidence type="ECO:0000313" key="7">
    <source>
        <dbReference type="EMBL" id="CAB4211028.1"/>
    </source>
</evidence>
<evidence type="ECO:0000256" key="1">
    <source>
        <dbReference type="SAM" id="MobiDB-lite"/>
    </source>
</evidence>
<evidence type="ECO:0000313" key="2">
    <source>
        <dbReference type="EMBL" id="CAB4155981.1"/>
    </source>
</evidence>
<gene>
    <name evidence="4" type="ORF">UFOVP1064_41</name>
    <name evidence="5" type="ORF">UFOVP1197_22</name>
    <name evidence="6" type="ORF">UFOVP1294_68</name>
    <name evidence="7" type="ORF">UFOVP1412_71</name>
    <name evidence="8" type="ORF">UFOVP1515_74</name>
    <name evidence="2" type="ORF">UFOVP659_34</name>
    <name evidence="3" type="ORF">UFOVP885_13</name>
</gene>
<feature type="compositionally biased region" description="Low complexity" evidence="1">
    <location>
        <begin position="1"/>
        <end position="12"/>
    </location>
</feature>
<evidence type="ECO:0000313" key="5">
    <source>
        <dbReference type="EMBL" id="CAB4189926.1"/>
    </source>
</evidence>
<accession>A0A6J5PDW1</accession>
<evidence type="ECO:0000313" key="4">
    <source>
        <dbReference type="EMBL" id="CAB4181526.1"/>
    </source>
</evidence>
<dbReference type="EMBL" id="LR796628">
    <property type="protein sequence ID" value="CAB4155981.1"/>
    <property type="molecule type" value="Genomic_DNA"/>
</dbReference>
<evidence type="ECO:0000313" key="3">
    <source>
        <dbReference type="EMBL" id="CAB4169322.1"/>
    </source>
</evidence>
<dbReference type="EMBL" id="LR797015">
    <property type="protein sequence ID" value="CAB4181526.1"/>
    <property type="molecule type" value="Genomic_DNA"/>
</dbReference>
<proteinExistence type="predicted"/>
<name>A0A6J5PDW1_9CAUD</name>
<sequence length="340" mass="36268">MSTPATSTSTTSIPDELKPYFTDSLERSRSAASTPYTKYEGPRVADTNADIRASHQGVRDIAARGMPATTAAVNTVNNAAAGIGAFSEADPYKFSAYNYSDSGTFDANAAKQYMSPYVQNVLDLQKQQQERDYQIQNATRNSNAVQAGAFGGSRQAVQQGIAENDLLNRQNLTEATGLSNAYTDAQKMYEADRAARMKTDENKAAEVSRVQAGQAGENLSRDTLGLKGIELTGNMANQGSQLEARARAGDVEAMKLLEASGTYDRNIEQQGLDVGYQTFVDQRDWNQNQANNYSNIVAGLPVGNVGQTNSTSTPAKGGWLQQLAGAGIAALGAYNSLTGP</sequence>
<dbReference type="EMBL" id="LR797241">
    <property type="protein sequence ID" value="CAB4196227.1"/>
    <property type="molecule type" value="Genomic_DNA"/>
</dbReference>
<reference evidence="3" key="1">
    <citation type="submission" date="2020-05" db="EMBL/GenBank/DDBJ databases">
        <authorList>
            <person name="Chiriac C."/>
            <person name="Salcher M."/>
            <person name="Ghai R."/>
            <person name="Kavagutti S V."/>
        </authorList>
    </citation>
    <scope>NUCLEOTIDE SEQUENCE</scope>
</reference>
<protein>
    <submittedName>
        <fullName evidence="3">Uncharacterized protein</fullName>
    </submittedName>
</protein>
<dbReference type="EMBL" id="LR798365">
    <property type="protein sequence ID" value="CAB5226926.1"/>
    <property type="molecule type" value="Genomic_DNA"/>
</dbReference>
<evidence type="ECO:0000313" key="6">
    <source>
        <dbReference type="EMBL" id="CAB4196227.1"/>
    </source>
</evidence>
<feature type="region of interest" description="Disordered" evidence="1">
    <location>
        <begin position="1"/>
        <end position="42"/>
    </location>
</feature>
<dbReference type="EMBL" id="LR797154">
    <property type="protein sequence ID" value="CAB4189926.1"/>
    <property type="molecule type" value="Genomic_DNA"/>
</dbReference>
<organism evidence="3">
    <name type="scientific">uncultured Caudovirales phage</name>
    <dbReference type="NCBI Taxonomy" id="2100421"/>
    <lineage>
        <taxon>Viruses</taxon>
        <taxon>Duplodnaviria</taxon>
        <taxon>Heunggongvirae</taxon>
        <taxon>Uroviricota</taxon>
        <taxon>Caudoviricetes</taxon>
        <taxon>Peduoviridae</taxon>
        <taxon>Maltschvirus</taxon>
        <taxon>Maltschvirus maltsch</taxon>
    </lineage>
</organism>